<evidence type="ECO:0000256" key="4">
    <source>
        <dbReference type="ARBA" id="ARBA00022658"/>
    </source>
</evidence>
<feature type="domain" description="DH" evidence="9">
    <location>
        <begin position="627"/>
        <end position="805"/>
    </location>
</feature>
<dbReference type="SMART" id="SM00320">
    <property type="entry name" value="WD40"/>
    <property type="match status" value="3"/>
</dbReference>
<feature type="region of interest" description="Disordered" evidence="7">
    <location>
        <begin position="503"/>
        <end position="534"/>
    </location>
</feature>
<feature type="compositionally biased region" description="Low complexity" evidence="7">
    <location>
        <begin position="1011"/>
        <end position="1024"/>
    </location>
</feature>
<evidence type="ECO:0000259" key="8">
    <source>
        <dbReference type="PROSITE" id="PS50003"/>
    </source>
</evidence>
<accession>A0A2A2JA78</accession>
<feature type="region of interest" description="Disordered" evidence="7">
    <location>
        <begin position="438"/>
        <end position="466"/>
    </location>
</feature>
<dbReference type="SMART" id="SM00325">
    <property type="entry name" value="RhoGEF"/>
    <property type="match status" value="1"/>
</dbReference>
<dbReference type="CDD" id="cd13241">
    <property type="entry name" value="PH2_Kalirin_Trio_p63RhoGEF"/>
    <property type="match status" value="1"/>
</dbReference>
<feature type="compositionally biased region" description="Low complexity" evidence="7">
    <location>
        <begin position="985"/>
        <end position="1001"/>
    </location>
</feature>
<dbReference type="GO" id="GO:0035556">
    <property type="term" value="P:intracellular signal transduction"/>
    <property type="evidence" value="ECO:0007669"/>
    <property type="project" value="InterPro"/>
</dbReference>
<evidence type="ECO:0000256" key="6">
    <source>
        <dbReference type="PROSITE-ProRule" id="PRU00221"/>
    </source>
</evidence>
<name>A0A2A2JA78_9BILA</name>
<dbReference type="SMART" id="SM01166">
    <property type="entry name" value="DUF1899"/>
    <property type="match status" value="1"/>
</dbReference>
<dbReference type="PROSITE" id="PS50294">
    <property type="entry name" value="WD_REPEATS_REGION"/>
    <property type="match status" value="1"/>
</dbReference>
<dbReference type="GO" id="GO:0007411">
    <property type="term" value="P:axon guidance"/>
    <property type="evidence" value="ECO:0007669"/>
    <property type="project" value="TreeGrafter"/>
</dbReference>
<dbReference type="Gene3D" id="2.30.29.30">
    <property type="entry name" value="Pleckstrin-homology domain (PH domain)/Phosphotyrosine-binding domain (PTB)"/>
    <property type="match status" value="1"/>
</dbReference>
<feature type="compositionally biased region" description="Low complexity" evidence="7">
    <location>
        <begin position="950"/>
        <end position="965"/>
    </location>
</feature>
<dbReference type="FunFam" id="1.20.900.10:FF:000008">
    <property type="entry name" value="rho guanine nucleotide exchange factor 25"/>
    <property type="match status" value="1"/>
</dbReference>
<dbReference type="SMART" id="SM01167">
    <property type="entry name" value="DUF1900"/>
    <property type="match status" value="1"/>
</dbReference>
<dbReference type="Pfam" id="PF16300">
    <property type="entry name" value="WD40_4"/>
    <property type="match status" value="1"/>
</dbReference>
<evidence type="ECO:0000256" key="2">
    <source>
        <dbReference type="ARBA" id="ARBA00022490"/>
    </source>
</evidence>
<dbReference type="PANTHER" id="PTHR22826:SF106">
    <property type="entry name" value="TRIO, ISOFORM A"/>
    <property type="match status" value="1"/>
</dbReference>
<feature type="compositionally biased region" description="Polar residues" evidence="7">
    <location>
        <begin position="439"/>
        <end position="452"/>
    </location>
</feature>
<dbReference type="PROSITE" id="PS50082">
    <property type="entry name" value="WD_REPEATS_2"/>
    <property type="match status" value="1"/>
</dbReference>
<keyword evidence="5" id="KW-0677">Repeat</keyword>
<dbReference type="Gene3D" id="2.130.10.10">
    <property type="entry name" value="YVTN repeat-like/Quinoprotein amine dehydrogenase"/>
    <property type="match status" value="1"/>
</dbReference>
<gene>
    <name evidence="10" type="ORF">WR25_22165</name>
</gene>
<keyword evidence="4" id="KW-0344">Guanine-nucleotide releasing factor</keyword>
<dbReference type="InterPro" id="IPR011993">
    <property type="entry name" value="PH-like_dom_sf"/>
</dbReference>
<dbReference type="InterPro" id="IPR035899">
    <property type="entry name" value="DBL_dom_sf"/>
</dbReference>
<dbReference type="InterPro" id="IPR001680">
    <property type="entry name" value="WD40_rpt"/>
</dbReference>
<evidence type="ECO:0008006" key="12">
    <source>
        <dbReference type="Google" id="ProtNLM"/>
    </source>
</evidence>
<dbReference type="InterPro" id="IPR015943">
    <property type="entry name" value="WD40/YVTN_repeat-like_dom_sf"/>
</dbReference>
<evidence type="ECO:0000259" key="9">
    <source>
        <dbReference type="PROSITE" id="PS50010"/>
    </source>
</evidence>
<dbReference type="OrthoDB" id="10256089at2759"/>
<comment type="subcellular location">
    <subcellularLocation>
        <location evidence="1">Cytoplasm</location>
    </subcellularLocation>
</comment>
<feature type="compositionally biased region" description="Pro residues" evidence="7">
    <location>
        <begin position="1025"/>
        <end position="1034"/>
    </location>
</feature>
<feature type="compositionally biased region" description="Basic and acidic residues" evidence="7">
    <location>
        <begin position="453"/>
        <end position="466"/>
    </location>
</feature>
<feature type="compositionally biased region" description="Low complexity" evidence="7">
    <location>
        <begin position="525"/>
        <end position="534"/>
    </location>
</feature>
<feature type="repeat" description="WD" evidence="6">
    <location>
        <begin position="76"/>
        <end position="118"/>
    </location>
</feature>
<dbReference type="InterPro" id="IPR000219">
    <property type="entry name" value="DH_dom"/>
</dbReference>
<evidence type="ECO:0000313" key="10">
    <source>
        <dbReference type="EMBL" id="PAV58700.1"/>
    </source>
</evidence>
<feature type="domain" description="PH" evidence="8">
    <location>
        <begin position="823"/>
        <end position="931"/>
    </location>
</feature>
<comment type="caution">
    <text evidence="10">The sequence shown here is derived from an EMBL/GenBank/DDBJ whole genome shotgun (WGS) entry which is preliminary data.</text>
</comment>
<dbReference type="Pfam" id="PF22697">
    <property type="entry name" value="SOS1_NGEF_PH"/>
    <property type="match status" value="1"/>
</dbReference>
<dbReference type="InterPro" id="IPR015048">
    <property type="entry name" value="DUF1899"/>
</dbReference>
<evidence type="ECO:0000313" key="11">
    <source>
        <dbReference type="Proteomes" id="UP000218231"/>
    </source>
</evidence>
<dbReference type="CDD" id="cd00160">
    <property type="entry name" value="RhoGEF"/>
    <property type="match status" value="1"/>
</dbReference>
<evidence type="ECO:0000256" key="7">
    <source>
        <dbReference type="SAM" id="MobiDB-lite"/>
    </source>
</evidence>
<dbReference type="Pfam" id="PF00621">
    <property type="entry name" value="RhoGEF"/>
    <property type="match status" value="1"/>
</dbReference>
<evidence type="ECO:0000256" key="5">
    <source>
        <dbReference type="ARBA" id="ARBA00022737"/>
    </source>
</evidence>
<keyword evidence="2" id="KW-0963">Cytoplasm</keyword>
<evidence type="ECO:0000256" key="1">
    <source>
        <dbReference type="ARBA" id="ARBA00004496"/>
    </source>
</evidence>
<feature type="compositionally biased region" description="Basic and acidic residues" evidence="7">
    <location>
        <begin position="503"/>
        <end position="517"/>
    </location>
</feature>
<proteinExistence type="predicted"/>
<dbReference type="Gene3D" id="1.20.900.10">
    <property type="entry name" value="Dbl homology (DH) domain"/>
    <property type="match status" value="1"/>
</dbReference>
<dbReference type="SUPFAM" id="SSF50729">
    <property type="entry name" value="PH domain-like"/>
    <property type="match status" value="1"/>
</dbReference>
<dbReference type="InterPro" id="IPR001331">
    <property type="entry name" value="GDS_CDC24_CS"/>
</dbReference>
<dbReference type="PANTHER" id="PTHR22826">
    <property type="entry name" value="RHO GUANINE EXCHANGE FACTOR-RELATED"/>
    <property type="match status" value="1"/>
</dbReference>
<dbReference type="InterPro" id="IPR001849">
    <property type="entry name" value="PH_domain"/>
</dbReference>
<feature type="region of interest" description="Disordered" evidence="7">
    <location>
        <begin position="386"/>
        <end position="408"/>
    </location>
</feature>
<dbReference type="PROSITE" id="PS50010">
    <property type="entry name" value="DH_2"/>
    <property type="match status" value="1"/>
</dbReference>
<dbReference type="InterPro" id="IPR036322">
    <property type="entry name" value="WD40_repeat_dom_sf"/>
</dbReference>
<dbReference type="InterPro" id="IPR055251">
    <property type="entry name" value="SOS1_NGEF_PH"/>
</dbReference>
<dbReference type="InterPro" id="IPR051336">
    <property type="entry name" value="RhoGEF_Guanine_NuclExch_SF"/>
</dbReference>
<dbReference type="AlphaFoldDB" id="A0A2A2JA78"/>
<dbReference type="Proteomes" id="UP000218231">
    <property type="component" value="Unassembled WGS sequence"/>
</dbReference>
<dbReference type="SUPFAM" id="SSF50978">
    <property type="entry name" value="WD40 repeat-like"/>
    <property type="match status" value="1"/>
</dbReference>
<evidence type="ECO:0000256" key="3">
    <source>
        <dbReference type="ARBA" id="ARBA00022574"/>
    </source>
</evidence>
<dbReference type="PROSITE" id="PS00741">
    <property type="entry name" value="DH_1"/>
    <property type="match status" value="1"/>
</dbReference>
<sequence>MAWRYQASKFKNTAPKLPKKEDVIFDLPIGTLSCTDNGIQASADFLAFHIEGDGGKLGVVPVGTKGRKLRKDIGIVHAHGEMINDFSFMPFADELLVTCSRDDKVKVWRLSSSAEPLLAGELDLGTGRLIEALKPHSTASNIVAFVSTETAFITDVNRQTVFLELSGINDKGQSLDWSEDGKLLAISSDKGKEISIYDPRSGSTPIVTFASHQGLGREGRVLFAGDRLLSSGFTSKRIQEVRLWDAGKWSEPPIHTQEFVSTTGVLIPHYDPDTKLVFLSGKGTNKLFLLEQQDRQPHLSWVTELTLPEQTLGACIGSKRRVTVMDGEVDTYYQLTRSSIIPVPCIVPRRSYRDFHADLFPETRGSEAACTGAEWFNGANGLPPKISLAPAGKASPPPQEPTPTPSSLTTVGLAAIRTPQTMGRAGVDPVKILPDNDMPAQSSAPIQQQTTKRIQEVEEPTHDRSVNLPTKDRIKELDYGMEIKKNDSVPELTKKEPVHIYERFTKADDKENKKEENSDPIVTDPSTSSSLLRTPSAVSAVAPCSAISPDPTQAVASPTLSSTSSNRIRMRANRQRPKSCVVGQITSKYRHVETLADTLEKFPSLRAPDKKNRKPYFTFENFYLENFRKYVLRELVETEKDYVRDLTSVVDGYIANLEKMDLPPDLVGKDKIIFANISQILEFHKNTFLNEISKCEENYEAAGSAFVKCHRRLEGLYVKYCQNKPKSDYLVSQEDFEGFFAETKAKLGHKVALSDLLIKPVQRIMKYQLLLKDILKYTERANDRVDMLKKALDVMHVVPKACDDMMQVGRLQNFDGNLSAQGKLIHQGTLSISEVQAGAVQKAKDRRIFLFEQSAILADHIPPKKEFGNPIYIFKSQIMVNKMVFEPNQADDPLKFTIKSSDPSQPTSFLAIAQNKDEKDEWVRHINEQLDQQKRLLAALVDPKRYMGGTDDVTGGMGNMNIGGNRSPGPTGAGPNRFGPPSPATAPGSAKGSAPQSSSKPESPKKESKSKLFSFGKKSNTKSPTSPPPVGKLK</sequence>
<keyword evidence="3 6" id="KW-0853">WD repeat</keyword>
<dbReference type="GO" id="GO:0005737">
    <property type="term" value="C:cytoplasm"/>
    <property type="evidence" value="ECO:0007669"/>
    <property type="project" value="UniProtKB-SubCell"/>
</dbReference>
<dbReference type="SUPFAM" id="SSF48065">
    <property type="entry name" value="DBL homology domain (DH-domain)"/>
    <property type="match status" value="1"/>
</dbReference>
<dbReference type="GO" id="GO:0019898">
    <property type="term" value="C:extrinsic component of membrane"/>
    <property type="evidence" value="ECO:0007669"/>
    <property type="project" value="TreeGrafter"/>
</dbReference>
<protein>
    <recommendedName>
        <fullName evidence="12">DH domain-containing protein</fullName>
    </recommendedName>
</protein>
<dbReference type="SMART" id="SM00233">
    <property type="entry name" value="PH"/>
    <property type="match status" value="1"/>
</dbReference>
<feature type="compositionally biased region" description="Pro residues" evidence="7">
    <location>
        <begin position="395"/>
        <end position="404"/>
    </location>
</feature>
<dbReference type="EMBL" id="LIAE01010563">
    <property type="protein sequence ID" value="PAV58700.1"/>
    <property type="molecule type" value="Genomic_DNA"/>
</dbReference>
<feature type="region of interest" description="Disordered" evidence="7">
    <location>
        <begin position="950"/>
        <end position="1034"/>
    </location>
</feature>
<organism evidence="10 11">
    <name type="scientific">Diploscapter pachys</name>
    <dbReference type="NCBI Taxonomy" id="2018661"/>
    <lineage>
        <taxon>Eukaryota</taxon>
        <taxon>Metazoa</taxon>
        <taxon>Ecdysozoa</taxon>
        <taxon>Nematoda</taxon>
        <taxon>Chromadorea</taxon>
        <taxon>Rhabditida</taxon>
        <taxon>Rhabditina</taxon>
        <taxon>Rhabditomorpha</taxon>
        <taxon>Rhabditoidea</taxon>
        <taxon>Rhabditidae</taxon>
        <taxon>Diploscapter</taxon>
    </lineage>
</organism>
<dbReference type="PROSITE" id="PS50003">
    <property type="entry name" value="PH_DOMAIN"/>
    <property type="match status" value="1"/>
</dbReference>
<dbReference type="GO" id="GO:0005085">
    <property type="term" value="F:guanyl-nucleotide exchange factor activity"/>
    <property type="evidence" value="ECO:0007669"/>
    <property type="project" value="UniProtKB-KW"/>
</dbReference>
<reference evidence="10 11" key="1">
    <citation type="journal article" date="2017" name="Curr. Biol.">
        <title>Genome architecture and evolution of a unichromosomal asexual nematode.</title>
        <authorList>
            <person name="Fradin H."/>
            <person name="Zegar C."/>
            <person name="Gutwein M."/>
            <person name="Lucas J."/>
            <person name="Kovtun M."/>
            <person name="Corcoran D."/>
            <person name="Baugh L.R."/>
            <person name="Kiontke K."/>
            <person name="Gunsalus K."/>
            <person name="Fitch D.H."/>
            <person name="Piano F."/>
        </authorList>
    </citation>
    <scope>NUCLEOTIDE SEQUENCE [LARGE SCALE GENOMIC DNA]</scope>
    <source>
        <strain evidence="10">PF1309</strain>
    </source>
</reference>
<dbReference type="Pfam" id="PF08953">
    <property type="entry name" value="DUF1899"/>
    <property type="match status" value="1"/>
</dbReference>
<keyword evidence="11" id="KW-1185">Reference proteome</keyword>